<evidence type="ECO:0000313" key="6">
    <source>
        <dbReference type="Proteomes" id="UP001552299"/>
    </source>
</evidence>
<evidence type="ECO:0000256" key="1">
    <source>
        <dbReference type="ARBA" id="ARBA00005510"/>
    </source>
</evidence>
<dbReference type="Gene3D" id="4.10.280.10">
    <property type="entry name" value="Helix-loop-helix DNA-binding domain"/>
    <property type="match status" value="1"/>
</dbReference>
<dbReference type="EMBL" id="JANQDX010000001">
    <property type="protein sequence ID" value="KAL0928567.1"/>
    <property type="molecule type" value="Genomic_DNA"/>
</dbReference>
<dbReference type="PROSITE" id="PS50888">
    <property type="entry name" value="BHLH"/>
    <property type="match status" value="1"/>
</dbReference>
<keyword evidence="6" id="KW-1185">Reference proteome</keyword>
<comment type="similarity">
    <text evidence="1">Belongs to the bHLH protein family.</text>
</comment>
<sequence length="333" mass="36918">MVRAILVFFPPAQLLISTNIPCRFPVYRGRREKLVVESLVNTADYSLLLQPLLSTTSGEMLDRSASPLVKLHPGLQVPYSPLDTESSNWNYMKMPSFSDTGASRVNQLMPIVNPLDTQASNSLSNYLCPAAKVEGLEDFSPSRIGYPLPNTHGEQANISNNVDYEEPAEIGVLKKLKSKHCSSVAQQAEETMATKKDRSPKIYRAKVAEAFKALKNALPCSETGNQTSMLDNVIDYIKYLKLRLNAKWQVLSQTRLNGEASAHSFVDIEGFGHYLLHPQTCLQPLEEMVGHLLKSNPQVANELLEHKGFAIVPMDSAFAILQTSLNPCSNSFH</sequence>
<keyword evidence="2" id="KW-0805">Transcription regulation</keyword>
<name>A0ABD0W898_DENTH</name>
<proteinExistence type="inferred from homology"/>
<dbReference type="SUPFAM" id="SSF47459">
    <property type="entry name" value="HLH, helix-loop-helix DNA-binding domain"/>
    <property type="match status" value="1"/>
</dbReference>
<evidence type="ECO:0000256" key="3">
    <source>
        <dbReference type="ARBA" id="ARBA00023163"/>
    </source>
</evidence>
<evidence type="ECO:0000256" key="2">
    <source>
        <dbReference type="ARBA" id="ARBA00023015"/>
    </source>
</evidence>
<keyword evidence="3" id="KW-0804">Transcription</keyword>
<organism evidence="5 6">
    <name type="scientific">Dendrobium thyrsiflorum</name>
    <name type="common">Pinecone-like raceme dendrobium</name>
    <name type="synonym">Orchid</name>
    <dbReference type="NCBI Taxonomy" id="117978"/>
    <lineage>
        <taxon>Eukaryota</taxon>
        <taxon>Viridiplantae</taxon>
        <taxon>Streptophyta</taxon>
        <taxon>Embryophyta</taxon>
        <taxon>Tracheophyta</taxon>
        <taxon>Spermatophyta</taxon>
        <taxon>Magnoliopsida</taxon>
        <taxon>Liliopsida</taxon>
        <taxon>Asparagales</taxon>
        <taxon>Orchidaceae</taxon>
        <taxon>Epidendroideae</taxon>
        <taxon>Malaxideae</taxon>
        <taxon>Dendrobiinae</taxon>
        <taxon>Dendrobium</taxon>
    </lineage>
</organism>
<gene>
    <name evidence="5" type="ORF">M5K25_000462</name>
</gene>
<evidence type="ECO:0000313" key="5">
    <source>
        <dbReference type="EMBL" id="KAL0928567.1"/>
    </source>
</evidence>
<dbReference type="InterPro" id="IPR011598">
    <property type="entry name" value="bHLH_dom"/>
</dbReference>
<accession>A0ABD0W898</accession>
<dbReference type="Pfam" id="PF00010">
    <property type="entry name" value="HLH"/>
    <property type="match status" value="1"/>
</dbReference>
<evidence type="ECO:0000259" key="4">
    <source>
        <dbReference type="PROSITE" id="PS50888"/>
    </source>
</evidence>
<dbReference type="AlphaFoldDB" id="A0ABD0W898"/>
<dbReference type="InterPro" id="IPR045239">
    <property type="entry name" value="bHLH95_bHLH"/>
</dbReference>
<reference evidence="5 6" key="1">
    <citation type="journal article" date="2024" name="Plant Biotechnol. J.">
        <title>Dendrobium thyrsiflorum genome and its molecular insights into genes involved in important horticultural traits.</title>
        <authorList>
            <person name="Chen B."/>
            <person name="Wang J.Y."/>
            <person name="Zheng P.J."/>
            <person name="Li K.L."/>
            <person name="Liang Y.M."/>
            <person name="Chen X.F."/>
            <person name="Zhang C."/>
            <person name="Zhao X."/>
            <person name="He X."/>
            <person name="Zhang G.Q."/>
            <person name="Liu Z.J."/>
            <person name="Xu Q."/>
        </authorList>
    </citation>
    <scope>NUCLEOTIDE SEQUENCE [LARGE SCALE GENOMIC DNA]</scope>
    <source>
        <strain evidence="5">GZMU011</strain>
    </source>
</reference>
<dbReference type="CDD" id="cd11393">
    <property type="entry name" value="bHLH_AtbHLH_like"/>
    <property type="match status" value="1"/>
</dbReference>
<dbReference type="InterPro" id="IPR036638">
    <property type="entry name" value="HLH_DNA-bd_sf"/>
</dbReference>
<comment type="caution">
    <text evidence="5">The sequence shown here is derived from an EMBL/GenBank/DDBJ whole genome shotgun (WGS) entry which is preliminary data.</text>
</comment>
<dbReference type="Proteomes" id="UP001552299">
    <property type="component" value="Unassembled WGS sequence"/>
</dbReference>
<protein>
    <recommendedName>
        <fullName evidence="4">BHLH domain-containing protein</fullName>
    </recommendedName>
</protein>
<feature type="domain" description="BHLH" evidence="4">
    <location>
        <begin position="191"/>
        <end position="240"/>
    </location>
</feature>